<name>A0ABX6GN54_9GAMM</name>
<dbReference type="InterPro" id="IPR052947">
    <property type="entry name" value="T6SS_Hcp1_domain"/>
</dbReference>
<gene>
    <name evidence="2" type="ORF">FO014_12190</name>
</gene>
<dbReference type="GO" id="GO:0004519">
    <property type="term" value="F:endonuclease activity"/>
    <property type="evidence" value="ECO:0007669"/>
    <property type="project" value="UniProtKB-KW"/>
</dbReference>
<dbReference type="EMBL" id="CP041764">
    <property type="protein sequence ID" value="QHA87649.1"/>
    <property type="molecule type" value="Genomic_DNA"/>
</dbReference>
<sequence length="383" mass="42704">MKKLPGNLYHLFYDELPPERYDRIITPREAWREICRHYVLDSGSSGGFNMFGDDIQPRSPWDTQTVNETGRYASKLKGDIECGNVVYIDDKEMWSSTRFAFYINDNGRLVGCGGVNSFMLGGGNRITDYYEQAIRRRGERSRPLPTVRPAEYYTPPQHAQAAKKQLSTLNSKAVGRLLAAGGIYNQNVEGFAQTAKQLGGDAAEGFTQVANPQSIGSLVALSSIAAVTRMPGGNIANMKSLEELQHFLGTYKGDKKLLNNIDVIKMDYIQRPRGELVALRSEFDNKVRGKFIKSIADSPDVISRFDNDVRTNMLKGIVPKGYQVHHKLPLDDSGTNNFDNLVLINRAHEHAVFTTAQIRVTKALGTSESKSILWPVPKGIVYP</sequence>
<dbReference type="SUPFAM" id="SSF54060">
    <property type="entry name" value="His-Me finger endonucleases"/>
    <property type="match status" value="1"/>
</dbReference>
<protein>
    <submittedName>
        <fullName evidence="2">HNH endonuclease</fullName>
    </submittedName>
</protein>
<evidence type="ECO:0000313" key="3">
    <source>
        <dbReference type="Proteomes" id="UP000430368"/>
    </source>
</evidence>
<organism evidence="2 3">
    <name type="scientific">Serratia rhizosphaerae</name>
    <dbReference type="NCBI Taxonomy" id="2597702"/>
    <lineage>
        <taxon>Bacteria</taxon>
        <taxon>Pseudomonadati</taxon>
        <taxon>Pseudomonadota</taxon>
        <taxon>Gammaproteobacteria</taxon>
        <taxon>Enterobacterales</taxon>
        <taxon>Yersiniaceae</taxon>
        <taxon>Serratia</taxon>
    </lineage>
</organism>
<keyword evidence="2" id="KW-0540">Nuclease</keyword>
<dbReference type="Pfam" id="PF26362">
    <property type="entry name" value="DUF8093"/>
    <property type="match status" value="1"/>
</dbReference>
<keyword evidence="2" id="KW-0255">Endonuclease</keyword>
<dbReference type="InterPro" id="IPR044925">
    <property type="entry name" value="His-Me_finger_sf"/>
</dbReference>
<accession>A0ABX6GN54</accession>
<dbReference type="InterPro" id="IPR003615">
    <property type="entry name" value="HNH_nuc"/>
</dbReference>
<reference evidence="2 3" key="1">
    <citation type="submission" date="2019-07" db="EMBL/GenBank/DDBJ databases">
        <title>Serratia dokdonensis sp. nov., an elicitor of systemic resistance in Nicotiana Tabacum.</title>
        <authorList>
            <person name="Son J.-S."/>
            <person name="Hwang Y.-J."/>
            <person name="Lee S.-Y."/>
            <person name="Ghim S.-Y."/>
        </authorList>
    </citation>
    <scope>NUCLEOTIDE SEQUENCE [LARGE SCALE GENOMIC DNA]</scope>
    <source>
        <strain evidence="2 3">KUDC3025</strain>
    </source>
</reference>
<dbReference type="PANTHER" id="PTHR34319:SF7">
    <property type="entry name" value="HNH ENDONUCLEASE DOMAIN-CONTAINING PROTEIN"/>
    <property type="match status" value="1"/>
</dbReference>
<dbReference type="CDD" id="cd00085">
    <property type="entry name" value="HNHc"/>
    <property type="match status" value="1"/>
</dbReference>
<dbReference type="InterPro" id="IPR058406">
    <property type="entry name" value="DUF8093"/>
</dbReference>
<feature type="domain" description="DUF8093" evidence="1">
    <location>
        <begin position="8"/>
        <end position="143"/>
    </location>
</feature>
<dbReference type="Proteomes" id="UP000430368">
    <property type="component" value="Chromosome"/>
</dbReference>
<keyword evidence="3" id="KW-1185">Reference proteome</keyword>
<keyword evidence="2" id="KW-0378">Hydrolase</keyword>
<evidence type="ECO:0000259" key="1">
    <source>
        <dbReference type="Pfam" id="PF26362"/>
    </source>
</evidence>
<dbReference type="RefSeq" id="WP_160029692.1">
    <property type="nucleotide sequence ID" value="NZ_CP041764.1"/>
</dbReference>
<proteinExistence type="predicted"/>
<evidence type="ECO:0000313" key="2">
    <source>
        <dbReference type="EMBL" id="QHA87649.1"/>
    </source>
</evidence>
<dbReference type="PANTHER" id="PTHR34319">
    <property type="entry name" value="MAJOR EXPORTED PROTEIN"/>
    <property type="match status" value="1"/>
</dbReference>